<dbReference type="OrthoDB" id="9387965at2759"/>
<gene>
    <name evidence="1" type="ORF">DR999_PMT05601</name>
</gene>
<accession>A0A4D9EKX0</accession>
<proteinExistence type="predicted"/>
<keyword evidence="2" id="KW-1185">Reference proteome</keyword>
<protein>
    <submittedName>
        <fullName evidence="1">Ras-related protein Rab-18-B-like</fullName>
    </submittedName>
</protein>
<name>A0A4D9EKX0_9SAUR</name>
<organism evidence="1 2">
    <name type="scientific">Platysternon megacephalum</name>
    <name type="common">big-headed turtle</name>
    <dbReference type="NCBI Taxonomy" id="55544"/>
    <lineage>
        <taxon>Eukaryota</taxon>
        <taxon>Metazoa</taxon>
        <taxon>Chordata</taxon>
        <taxon>Craniata</taxon>
        <taxon>Vertebrata</taxon>
        <taxon>Euteleostomi</taxon>
        <taxon>Archelosauria</taxon>
        <taxon>Testudinata</taxon>
        <taxon>Testudines</taxon>
        <taxon>Cryptodira</taxon>
        <taxon>Durocryptodira</taxon>
        <taxon>Testudinoidea</taxon>
        <taxon>Platysternidae</taxon>
        <taxon>Platysternon</taxon>
    </lineage>
</organism>
<dbReference type="EMBL" id="QXTE01000035">
    <property type="protein sequence ID" value="TFK11199.1"/>
    <property type="molecule type" value="Genomic_DNA"/>
</dbReference>
<reference evidence="1 2" key="2">
    <citation type="submission" date="2019-04" db="EMBL/GenBank/DDBJ databases">
        <title>The genome sequence of big-headed turtle.</title>
        <authorList>
            <person name="Gong S."/>
        </authorList>
    </citation>
    <scope>NUCLEOTIDE SEQUENCE [LARGE SCALE GENOMIC DNA]</scope>
    <source>
        <strain evidence="1">DO16091913</strain>
        <tissue evidence="1">Muscle</tissue>
    </source>
</reference>
<dbReference type="AlphaFoldDB" id="A0A4D9EKX0"/>
<reference evidence="1 2" key="1">
    <citation type="submission" date="2019-04" db="EMBL/GenBank/DDBJ databases">
        <title>Draft genome of the big-headed turtle Platysternon megacephalum.</title>
        <authorList>
            <person name="Gong S."/>
        </authorList>
    </citation>
    <scope>NUCLEOTIDE SEQUENCE [LARGE SCALE GENOMIC DNA]</scope>
    <source>
        <strain evidence="1">DO16091913</strain>
        <tissue evidence="1">Muscle</tissue>
    </source>
</reference>
<evidence type="ECO:0000313" key="2">
    <source>
        <dbReference type="Proteomes" id="UP000297703"/>
    </source>
</evidence>
<comment type="caution">
    <text evidence="1">The sequence shown here is derived from an EMBL/GenBank/DDBJ whole genome shotgun (WGS) entry which is preliminary data.</text>
</comment>
<evidence type="ECO:0000313" key="1">
    <source>
        <dbReference type="EMBL" id="TFK11199.1"/>
    </source>
</evidence>
<sequence>MKTETKEKRNTVDVHLQVVLQTVEHTAVRNQEGSQGQDHGLESSNPVHILMKKDADIDLAVALHMDPKENAVVVDRGAEENPIGLRDQDQRVEQEGMIVFIFSCLPSPQEKVIIK</sequence>
<dbReference type="Proteomes" id="UP000297703">
    <property type="component" value="Unassembled WGS sequence"/>
</dbReference>